<dbReference type="WBParaSite" id="jg6783">
    <property type="protein sequence ID" value="jg6783"/>
    <property type="gene ID" value="jg6783"/>
</dbReference>
<accession>A0A915EK26</accession>
<organism evidence="1 2">
    <name type="scientific">Ditylenchus dipsaci</name>
    <dbReference type="NCBI Taxonomy" id="166011"/>
    <lineage>
        <taxon>Eukaryota</taxon>
        <taxon>Metazoa</taxon>
        <taxon>Ecdysozoa</taxon>
        <taxon>Nematoda</taxon>
        <taxon>Chromadorea</taxon>
        <taxon>Rhabditida</taxon>
        <taxon>Tylenchina</taxon>
        <taxon>Tylenchomorpha</taxon>
        <taxon>Sphaerularioidea</taxon>
        <taxon>Anguinidae</taxon>
        <taxon>Anguininae</taxon>
        <taxon>Ditylenchus</taxon>
    </lineage>
</organism>
<name>A0A915EK26_9BILA</name>
<dbReference type="Proteomes" id="UP000887574">
    <property type="component" value="Unplaced"/>
</dbReference>
<protein>
    <submittedName>
        <fullName evidence="2">Dolichyl-phosphate beta-glucosyltransferase</fullName>
    </submittedName>
</protein>
<dbReference type="InterPro" id="IPR029044">
    <property type="entry name" value="Nucleotide-diphossugar_trans"/>
</dbReference>
<dbReference type="AlphaFoldDB" id="A0A915EK26"/>
<dbReference type="GO" id="GO:0005789">
    <property type="term" value="C:endoplasmic reticulum membrane"/>
    <property type="evidence" value="ECO:0007669"/>
    <property type="project" value="TreeGrafter"/>
</dbReference>
<dbReference type="SUPFAM" id="SSF53448">
    <property type="entry name" value="Nucleotide-diphospho-sugar transferases"/>
    <property type="match status" value="1"/>
</dbReference>
<proteinExistence type="predicted"/>
<sequence>MIGFHSVVYVFAVRSVRDTQCGFKLFSRAAAAKLFPRIHIERWAFDVELLYLAEALKFSISEVSVRWTEIDGSKITPFFSWLQMGRDIVLIWFRYLLKVWKVNEVVE</sequence>
<dbReference type="GO" id="GO:0006487">
    <property type="term" value="P:protein N-linked glycosylation"/>
    <property type="evidence" value="ECO:0007669"/>
    <property type="project" value="TreeGrafter"/>
</dbReference>
<evidence type="ECO:0000313" key="1">
    <source>
        <dbReference type="Proteomes" id="UP000887574"/>
    </source>
</evidence>
<reference evidence="2" key="1">
    <citation type="submission" date="2022-11" db="UniProtKB">
        <authorList>
            <consortium name="WormBaseParasite"/>
        </authorList>
    </citation>
    <scope>IDENTIFICATION</scope>
</reference>
<dbReference type="Gene3D" id="3.90.550.10">
    <property type="entry name" value="Spore Coat Polysaccharide Biosynthesis Protein SpsA, Chain A"/>
    <property type="match status" value="1"/>
</dbReference>
<evidence type="ECO:0000313" key="2">
    <source>
        <dbReference type="WBParaSite" id="jg6783"/>
    </source>
</evidence>
<keyword evidence="1" id="KW-1185">Reference proteome</keyword>
<dbReference type="PANTHER" id="PTHR10859">
    <property type="entry name" value="GLYCOSYL TRANSFERASE"/>
    <property type="match status" value="1"/>
</dbReference>
<dbReference type="PANTHER" id="PTHR10859:SF91">
    <property type="entry name" value="DOLICHYL-PHOSPHATE BETA-GLUCOSYLTRANSFERASE"/>
    <property type="match status" value="1"/>
</dbReference>